<dbReference type="EMBL" id="CP035495">
    <property type="protein sequence ID" value="QAY62981.1"/>
    <property type="molecule type" value="Genomic_DNA"/>
</dbReference>
<evidence type="ECO:0000256" key="1">
    <source>
        <dbReference type="SAM" id="MobiDB-lite"/>
    </source>
</evidence>
<name>A0A4V0YE50_9MICO</name>
<feature type="compositionally biased region" description="Basic and acidic residues" evidence="1">
    <location>
        <begin position="26"/>
        <end position="35"/>
    </location>
</feature>
<feature type="region of interest" description="Disordered" evidence="1">
    <location>
        <begin position="15"/>
        <end position="35"/>
    </location>
</feature>
<dbReference type="KEGG" id="xyl:ET495_06695"/>
<feature type="compositionally biased region" description="Polar residues" evidence="1">
    <location>
        <begin position="15"/>
        <end position="25"/>
    </location>
</feature>
<dbReference type="RefSeq" id="WP_129203645.1">
    <property type="nucleotide sequence ID" value="NZ_CP035495.1"/>
</dbReference>
<dbReference type="Proteomes" id="UP000291758">
    <property type="component" value="Chromosome"/>
</dbReference>
<organism evidence="2 3">
    <name type="scientific">Xylanimonas allomyrinae</name>
    <dbReference type="NCBI Taxonomy" id="2509459"/>
    <lineage>
        <taxon>Bacteria</taxon>
        <taxon>Bacillati</taxon>
        <taxon>Actinomycetota</taxon>
        <taxon>Actinomycetes</taxon>
        <taxon>Micrococcales</taxon>
        <taxon>Promicromonosporaceae</taxon>
        <taxon>Xylanimonas</taxon>
    </lineage>
</organism>
<dbReference type="AlphaFoldDB" id="A0A4V0YE50"/>
<gene>
    <name evidence="2" type="ORF">ET495_06695</name>
</gene>
<evidence type="ECO:0000313" key="3">
    <source>
        <dbReference type="Proteomes" id="UP000291758"/>
    </source>
</evidence>
<proteinExistence type="predicted"/>
<accession>A0A4V0YE50</accession>
<protein>
    <submittedName>
        <fullName evidence="2">Uncharacterized protein</fullName>
    </submittedName>
</protein>
<keyword evidence="3" id="KW-1185">Reference proteome</keyword>
<evidence type="ECO:0000313" key="2">
    <source>
        <dbReference type="EMBL" id="QAY62981.1"/>
    </source>
</evidence>
<feature type="region of interest" description="Disordered" evidence="1">
    <location>
        <begin position="66"/>
        <end position="88"/>
    </location>
</feature>
<dbReference type="OrthoDB" id="3266723at2"/>
<sequence>MALMPRLRALLRRQFSASTVGTRRPTSTDRRRGDSVQEDALRAMLHDDPNDVRAFDALAELVRRRAAESANPEDPLTAAADEETPADQRERAADLAVWALAEEFAGHPRGWYPLLELGRLSLSSDPEGAVRRLATAAERDPEGRALAGGMEILRGAGMPVEALGLGVGHWRAREHIPAVGEHLVIAALEAGRVLEARQHLASLQLHPDHGEVARVRPALEQAIAAHEAAQQPAP</sequence>
<reference evidence="2 3" key="1">
    <citation type="submission" date="2019-01" db="EMBL/GenBank/DDBJ databases">
        <title>Genome sequencing of strain 2JSPR-7.</title>
        <authorList>
            <person name="Heo J."/>
            <person name="Kim S.-J."/>
            <person name="Kim J.-S."/>
            <person name="Hong S.-B."/>
            <person name="Kwon S.-W."/>
        </authorList>
    </citation>
    <scope>NUCLEOTIDE SEQUENCE [LARGE SCALE GENOMIC DNA]</scope>
    <source>
        <strain evidence="2 3">2JSPR-7</strain>
    </source>
</reference>